<dbReference type="PANTHER" id="PTHR38785:SF1">
    <property type="entry name" value="HOMOLOG OF VIRK"/>
    <property type="match status" value="1"/>
</dbReference>
<dbReference type="EMBL" id="FMAY01000004">
    <property type="protein sequence ID" value="SCC00403.1"/>
    <property type="molecule type" value="Genomic_DNA"/>
</dbReference>
<accession>A0A1C4B0K7</accession>
<dbReference type="PANTHER" id="PTHR38785">
    <property type="entry name" value="HOMOLOG OF VIRK"/>
    <property type="match status" value="1"/>
</dbReference>
<dbReference type="AlphaFoldDB" id="A0A1C4B0K7"/>
<reference evidence="2" key="1">
    <citation type="submission" date="2016-08" db="EMBL/GenBank/DDBJ databases">
        <authorList>
            <person name="Varghese N."/>
            <person name="Submissions Spin"/>
        </authorList>
    </citation>
    <scope>NUCLEOTIDE SEQUENCE [LARGE SCALE GENOMIC DNA]</scope>
    <source>
        <strain evidence="2">REICA_082</strain>
    </source>
</reference>
<dbReference type="RefSeq" id="WP_088237183.1">
    <property type="nucleotide sequence ID" value="NZ_FMAY01000004.1"/>
</dbReference>
<proteinExistence type="predicted"/>
<gene>
    <name evidence="1" type="ORF">GA0061071_10432</name>
</gene>
<evidence type="ECO:0008006" key="3">
    <source>
        <dbReference type="Google" id="ProtNLM"/>
    </source>
</evidence>
<organism evidence="1 2">
    <name type="scientific">Kosakonia oryzendophytica</name>
    <dbReference type="NCBI Taxonomy" id="1005665"/>
    <lineage>
        <taxon>Bacteria</taxon>
        <taxon>Pseudomonadati</taxon>
        <taxon>Pseudomonadota</taxon>
        <taxon>Gammaproteobacteria</taxon>
        <taxon>Enterobacterales</taxon>
        <taxon>Enterobacteriaceae</taxon>
        <taxon>Kosakonia</taxon>
    </lineage>
</organism>
<sequence length="318" mass="35725">MSSIADAASTELPLPTTAWQLFRALTSGALTPGLAWKNPAYRRKFLLRSLCTPISTASYLARLAKLPQLAQILQVQPGLPCRLHRPWLSININREQAANALCWHYENTLQRLPVALTHAYLSKTGADLAILNGKDEQTYFLRLHANAMQDKEGEATLEFCDTQQTTLAELTFTLCPFEGKSTLYIGGLQGAKAHVPHELIQSATKACHGLFPKRLLVEAAMTLGQFLAVDEIRAVSNETHIYRSVRYRRKKQGKLHADYNSFWESLGAVADSHGDFVLPPVMPRKSMEEIASKKRAEYRRRYELLDSLHAQTAHRCQN</sequence>
<dbReference type="Proteomes" id="UP000198975">
    <property type="component" value="Unassembled WGS sequence"/>
</dbReference>
<name>A0A1C4B0K7_9ENTR</name>
<evidence type="ECO:0000313" key="1">
    <source>
        <dbReference type="EMBL" id="SCC00403.1"/>
    </source>
</evidence>
<dbReference type="InterPro" id="IPR007488">
    <property type="entry name" value="DUF535"/>
</dbReference>
<protein>
    <recommendedName>
        <fullName evidence="3">DUF535 domain-containing protein</fullName>
    </recommendedName>
</protein>
<evidence type="ECO:0000313" key="2">
    <source>
        <dbReference type="Proteomes" id="UP000198975"/>
    </source>
</evidence>
<dbReference type="GO" id="GO:0006974">
    <property type="term" value="P:DNA damage response"/>
    <property type="evidence" value="ECO:0007669"/>
    <property type="project" value="TreeGrafter"/>
</dbReference>
<keyword evidence="2" id="KW-1185">Reference proteome</keyword>
<dbReference type="OrthoDB" id="6835762at2"/>
<dbReference type="Pfam" id="PF04393">
    <property type="entry name" value="DUF535"/>
    <property type="match status" value="1"/>
</dbReference>